<accession>A0A926E7K2</accession>
<keyword evidence="1" id="KW-0418">Kinase</keyword>
<keyword evidence="1" id="KW-0808">Transferase</keyword>
<evidence type="ECO:0000313" key="2">
    <source>
        <dbReference type="Proteomes" id="UP000660861"/>
    </source>
</evidence>
<dbReference type="Gene3D" id="3.40.50.300">
    <property type="entry name" value="P-loop containing nucleotide triphosphate hydrolases"/>
    <property type="match status" value="1"/>
</dbReference>
<dbReference type="GO" id="GO:0043752">
    <property type="term" value="F:adenosylcobinamide kinase activity"/>
    <property type="evidence" value="ECO:0007669"/>
    <property type="project" value="InterPro"/>
</dbReference>
<dbReference type="InterPro" id="IPR027417">
    <property type="entry name" value="P-loop_NTPase"/>
</dbReference>
<protein>
    <submittedName>
        <fullName evidence="1">Bifunctional adenosylcobinamide kinase/adenosylcobinamide-phosphate guanylyltransferase</fullName>
    </submittedName>
</protein>
<dbReference type="GO" id="GO:0000166">
    <property type="term" value="F:nucleotide binding"/>
    <property type="evidence" value="ECO:0007669"/>
    <property type="project" value="InterPro"/>
</dbReference>
<comment type="caution">
    <text evidence="1">The sequence shown here is derived from an EMBL/GenBank/DDBJ whole genome shotgun (WGS) entry which is preliminary data.</text>
</comment>
<dbReference type="AlphaFoldDB" id="A0A926E7K2"/>
<dbReference type="EMBL" id="JACRTC010000001">
    <property type="protein sequence ID" value="MBC8569300.1"/>
    <property type="molecule type" value="Genomic_DNA"/>
</dbReference>
<dbReference type="GO" id="GO:0016779">
    <property type="term" value="F:nucleotidyltransferase activity"/>
    <property type="evidence" value="ECO:0007669"/>
    <property type="project" value="UniProtKB-KW"/>
</dbReference>
<reference evidence="1" key="1">
    <citation type="submission" date="2020-08" db="EMBL/GenBank/DDBJ databases">
        <title>Genome public.</title>
        <authorList>
            <person name="Liu C."/>
            <person name="Sun Q."/>
        </authorList>
    </citation>
    <scope>NUCLEOTIDE SEQUENCE</scope>
    <source>
        <strain evidence="1">NSJ-54</strain>
    </source>
</reference>
<dbReference type="Pfam" id="PF02283">
    <property type="entry name" value="CobU"/>
    <property type="match status" value="1"/>
</dbReference>
<dbReference type="SUPFAM" id="SSF52540">
    <property type="entry name" value="P-loop containing nucleoside triphosphate hydrolases"/>
    <property type="match status" value="1"/>
</dbReference>
<keyword evidence="1" id="KW-0548">Nucleotidyltransferase</keyword>
<organism evidence="1 2">
    <name type="scientific">Zongyangia hominis</name>
    <dbReference type="NCBI Taxonomy" id="2763677"/>
    <lineage>
        <taxon>Bacteria</taxon>
        <taxon>Bacillati</taxon>
        <taxon>Bacillota</taxon>
        <taxon>Clostridia</taxon>
        <taxon>Eubacteriales</taxon>
        <taxon>Oscillospiraceae</taxon>
        <taxon>Zongyangia</taxon>
    </lineage>
</organism>
<dbReference type="RefSeq" id="WP_262396407.1">
    <property type="nucleotide sequence ID" value="NZ_JACRTC010000001.1"/>
</dbReference>
<gene>
    <name evidence="1" type="ORF">H8709_00455</name>
</gene>
<dbReference type="GO" id="GO:0009236">
    <property type="term" value="P:cobalamin biosynthetic process"/>
    <property type="evidence" value="ECO:0007669"/>
    <property type="project" value="InterPro"/>
</dbReference>
<sequence length="128" mass="14235">MRLIVGGKGQGKRAYALTACPSGGVADGENCDAEDLTSCRIFDNLHLWVRREMEEGRDPWPTLEQVLEENPDMIILCDEIGCGIVPMDPSEREWREKTGRICCALAGRAQRVERVICGCVQVIKGDKE</sequence>
<name>A0A926E7K2_9FIRM</name>
<keyword evidence="2" id="KW-1185">Reference proteome</keyword>
<dbReference type="Proteomes" id="UP000660861">
    <property type="component" value="Unassembled WGS sequence"/>
</dbReference>
<evidence type="ECO:0000313" key="1">
    <source>
        <dbReference type="EMBL" id="MBC8569300.1"/>
    </source>
</evidence>
<dbReference type="InterPro" id="IPR003203">
    <property type="entry name" value="CobU/CobP"/>
</dbReference>
<proteinExistence type="predicted"/>